<dbReference type="OrthoDB" id="9786495at2"/>
<reference evidence="9 10" key="1">
    <citation type="submission" date="2018-10" db="EMBL/GenBank/DDBJ databases">
        <title>An updated phylogeny of the Alphaproteobacteria reveals that the parasitic Rickettsiales and Holosporales have independent origins.</title>
        <authorList>
            <person name="Munoz-Gomez S.A."/>
            <person name="Hess S."/>
            <person name="Burger G."/>
            <person name="Lang B.F."/>
            <person name="Susko E."/>
            <person name="Slamovits C.H."/>
            <person name="Roger A.J."/>
        </authorList>
    </citation>
    <scope>NUCLEOTIDE SEQUENCE [LARGE SCALE GENOMIC DNA]</scope>
    <source>
        <strain evidence="9">HOLO01</strain>
    </source>
</reference>
<keyword evidence="6 7" id="KW-0472">Membrane</keyword>
<feature type="transmembrane region" description="Helical" evidence="7">
    <location>
        <begin position="87"/>
        <end position="110"/>
    </location>
</feature>
<evidence type="ECO:0000256" key="2">
    <source>
        <dbReference type="ARBA" id="ARBA00022448"/>
    </source>
</evidence>
<keyword evidence="5 7" id="KW-1133">Transmembrane helix</keyword>
<dbReference type="RefSeq" id="WP_130153401.1">
    <property type="nucleotide sequence ID" value="NZ_SCFB01000002.1"/>
</dbReference>
<sequence length="244" mass="27221">MLKRFITAFILLSLWHAIVNLANIPAYILPTPWQVASALFNQRSLICWHGGLTLAQILAGLLISSILGMGMAFILDRNPRLQAHLHPVLVILQATPAFILMPLLMIWFGFGLLPKMIVVCLSAFFPITLCFLDGLKRTPVEWLELAHTMKALPFPLQYRIRWPAALPGLLSGLRLAAIHAPLTVLAADWNGASHGLGYLMMLCHGRLQTDLLFACLFCTVLLTLFLNGGIRWLQSRFIFWPASS</sequence>
<comment type="caution">
    <text evidence="9">The sequence shown here is derived from an EMBL/GenBank/DDBJ whole genome shotgun (WGS) entry which is preliminary data.</text>
</comment>
<evidence type="ECO:0000256" key="3">
    <source>
        <dbReference type="ARBA" id="ARBA00022475"/>
    </source>
</evidence>
<evidence type="ECO:0000256" key="4">
    <source>
        <dbReference type="ARBA" id="ARBA00022692"/>
    </source>
</evidence>
<dbReference type="PANTHER" id="PTHR30151:SF20">
    <property type="entry name" value="ABC TRANSPORTER PERMEASE PROTEIN HI_0355-RELATED"/>
    <property type="match status" value="1"/>
</dbReference>
<dbReference type="Proteomes" id="UP000293550">
    <property type="component" value="Unassembled WGS sequence"/>
</dbReference>
<dbReference type="PANTHER" id="PTHR30151">
    <property type="entry name" value="ALKANE SULFONATE ABC TRANSPORTER-RELATED, MEMBRANE SUBUNIT"/>
    <property type="match status" value="1"/>
</dbReference>
<comment type="similarity">
    <text evidence="7">Belongs to the binding-protein-dependent transport system permease family.</text>
</comment>
<dbReference type="SUPFAM" id="SSF161098">
    <property type="entry name" value="MetI-like"/>
    <property type="match status" value="1"/>
</dbReference>
<evidence type="ECO:0000256" key="1">
    <source>
        <dbReference type="ARBA" id="ARBA00004651"/>
    </source>
</evidence>
<protein>
    <submittedName>
        <fullName evidence="9">ABC transporter permease</fullName>
    </submittedName>
</protein>
<proteinExistence type="inferred from homology"/>
<dbReference type="EMBL" id="SCFB01000002">
    <property type="protein sequence ID" value="RZI46931.1"/>
    <property type="molecule type" value="Genomic_DNA"/>
</dbReference>
<evidence type="ECO:0000256" key="6">
    <source>
        <dbReference type="ARBA" id="ARBA00023136"/>
    </source>
</evidence>
<evidence type="ECO:0000313" key="9">
    <source>
        <dbReference type="EMBL" id="RZI46931.1"/>
    </source>
</evidence>
<gene>
    <name evidence="9" type="ORF">EQU50_01520</name>
</gene>
<organism evidence="9 10">
    <name type="scientific">Candidatus Finniella inopinata</name>
    <dbReference type="NCBI Taxonomy" id="1696036"/>
    <lineage>
        <taxon>Bacteria</taxon>
        <taxon>Pseudomonadati</taxon>
        <taxon>Pseudomonadota</taxon>
        <taxon>Alphaproteobacteria</taxon>
        <taxon>Holosporales</taxon>
        <taxon>Candidatus Paracaedibacteraceae</taxon>
        <taxon>Candidatus Finniella</taxon>
    </lineage>
</organism>
<dbReference type="CDD" id="cd06261">
    <property type="entry name" value="TM_PBP2"/>
    <property type="match status" value="1"/>
</dbReference>
<feature type="transmembrane region" description="Helical" evidence="7">
    <location>
        <begin position="54"/>
        <end position="75"/>
    </location>
</feature>
<dbReference type="GO" id="GO:0055085">
    <property type="term" value="P:transmembrane transport"/>
    <property type="evidence" value="ECO:0007669"/>
    <property type="project" value="InterPro"/>
</dbReference>
<dbReference type="InterPro" id="IPR000515">
    <property type="entry name" value="MetI-like"/>
</dbReference>
<accession>A0A4Q7DIX3</accession>
<keyword evidence="3" id="KW-1003">Cell membrane</keyword>
<feature type="transmembrane region" description="Helical" evidence="7">
    <location>
        <begin position="116"/>
        <end position="135"/>
    </location>
</feature>
<dbReference type="GO" id="GO:0005886">
    <property type="term" value="C:plasma membrane"/>
    <property type="evidence" value="ECO:0007669"/>
    <property type="project" value="UniProtKB-SubCell"/>
</dbReference>
<keyword evidence="10" id="KW-1185">Reference proteome</keyword>
<keyword evidence="2 7" id="KW-0813">Transport</keyword>
<keyword evidence="4 7" id="KW-0812">Transmembrane</keyword>
<comment type="subcellular location">
    <subcellularLocation>
        <location evidence="1 7">Cell membrane</location>
        <topology evidence="1 7">Multi-pass membrane protein</topology>
    </subcellularLocation>
</comment>
<feature type="domain" description="ABC transmembrane type-1" evidence="8">
    <location>
        <begin position="50"/>
        <end position="230"/>
    </location>
</feature>
<evidence type="ECO:0000256" key="7">
    <source>
        <dbReference type="RuleBase" id="RU363032"/>
    </source>
</evidence>
<evidence type="ECO:0000313" key="10">
    <source>
        <dbReference type="Proteomes" id="UP000293550"/>
    </source>
</evidence>
<dbReference type="Pfam" id="PF00528">
    <property type="entry name" value="BPD_transp_1"/>
    <property type="match status" value="1"/>
</dbReference>
<evidence type="ECO:0000256" key="5">
    <source>
        <dbReference type="ARBA" id="ARBA00022989"/>
    </source>
</evidence>
<feature type="transmembrane region" description="Helical" evidence="7">
    <location>
        <begin position="211"/>
        <end position="233"/>
    </location>
</feature>
<dbReference type="InterPro" id="IPR035906">
    <property type="entry name" value="MetI-like_sf"/>
</dbReference>
<dbReference type="PROSITE" id="PS50928">
    <property type="entry name" value="ABC_TM1"/>
    <property type="match status" value="1"/>
</dbReference>
<evidence type="ECO:0000259" key="8">
    <source>
        <dbReference type="PROSITE" id="PS50928"/>
    </source>
</evidence>
<dbReference type="Gene3D" id="1.10.3720.10">
    <property type="entry name" value="MetI-like"/>
    <property type="match status" value="1"/>
</dbReference>
<dbReference type="AlphaFoldDB" id="A0A4Q7DIX3"/>
<name>A0A4Q7DIX3_9PROT</name>